<proteinExistence type="predicted"/>
<feature type="compositionally biased region" description="Polar residues" evidence="1">
    <location>
        <begin position="51"/>
        <end position="65"/>
    </location>
</feature>
<evidence type="ECO:0000256" key="2">
    <source>
        <dbReference type="SAM" id="SignalP"/>
    </source>
</evidence>
<dbReference type="PROSITE" id="PS51257">
    <property type="entry name" value="PROKAR_LIPOPROTEIN"/>
    <property type="match status" value="1"/>
</dbReference>
<feature type="compositionally biased region" description="Low complexity" evidence="1">
    <location>
        <begin position="26"/>
        <end position="42"/>
    </location>
</feature>
<keyword evidence="2" id="KW-0732">Signal</keyword>
<feature type="domain" description="DUF4767" evidence="3">
    <location>
        <begin position="72"/>
        <end position="212"/>
    </location>
</feature>
<feature type="region of interest" description="Disordered" evidence="1">
    <location>
        <begin position="24"/>
        <end position="65"/>
    </location>
</feature>
<name>A0A6F9XTS1_9LACO</name>
<organism evidence="4">
    <name type="scientific">Ligilactobacillus agilis</name>
    <dbReference type="NCBI Taxonomy" id="1601"/>
    <lineage>
        <taxon>Bacteria</taxon>
        <taxon>Bacillati</taxon>
        <taxon>Bacillota</taxon>
        <taxon>Bacilli</taxon>
        <taxon>Lactobacillales</taxon>
        <taxon>Lactobacillaceae</taxon>
        <taxon>Ligilactobacillus</taxon>
    </lineage>
</organism>
<evidence type="ECO:0000256" key="1">
    <source>
        <dbReference type="SAM" id="MobiDB-lite"/>
    </source>
</evidence>
<protein>
    <recommendedName>
        <fullName evidence="3">DUF4767 domain-containing protein</fullName>
    </recommendedName>
</protein>
<evidence type="ECO:0000259" key="3">
    <source>
        <dbReference type="Pfam" id="PF15983"/>
    </source>
</evidence>
<accession>A0A6F9XTS1</accession>
<reference evidence="4" key="1">
    <citation type="submission" date="2019-10" db="EMBL/GenBank/DDBJ databases">
        <title>Lactobacillus agilis SY111 Whole Genome Sequencing Project.</title>
        <authorList>
            <person name="Suzuki S."/>
            <person name="Endo A."/>
            <person name="Maeno S."/>
            <person name="Shiwa Y."/>
            <person name="Matsutani M."/>
            <person name="Kajikawa A."/>
        </authorList>
    </citation>
    <scope>NUCLEOTIDE SEQUENCE</scope>
    <source>
        <strain evidence="4">SY111</strain>
    </source>
</reference>
<dbReference type="Pfam" id="PF15983">
    <property type="entry name" value="DUF4767"/>
    <property type="match status" value="1"/>
</dbReference>
<feature type="chain" id="PRO_5039542063" description="DUF4767 domain-containing protein" evidence="2">
    <location>
        <begin position="20"/>
        <end position="367"/>
    </location>
</feature>
<dbReference type="AlphaFoldDB" id="A0A6F9XTS1"/>
<dbReference type="RefSeq" id="WP_172586081.1">
    <property type="nucleotide sequence ID" value="NZ_BLAN01000085.1"/>
</dbReference>
<evidence type="ECO:0000313" key="4">
    <source>
        <dbReference type="EMBL" id="GET08646.1"/>
    </source>
</evidence>
<feature type="signal peptide" evidence="2">
    <location>
        <begin position="1"/>
        <end position="19"/>
    </location>
</feature>
<dbReference type="EMBL" id="BLAN01000085">
    <property type="protein sequence ID" value="GET08646.1"/>
    <property type="molecule type" value="Genomic_DNA"/>
</dbReference>
<dbReference type="Proteomes" id="UP000494178">
    <property type="component" value="Unassembled WGS sequence"/>
</dbReference>
<dbReference type="InterPro" id="IPR031927">
    <property type="entry name" value="DUF4767"/>
</dbReference>
<comment type="caution">
    <text evidence="4">The sequence shown here is derived from an EMBL/GenBank/DDBJ whole genome shotgun (WGS) entry which is preliminary data.</text>
</comment>
<gene>
    <name evidence="4" type="ORF">SY111_12700</name>
</gene>
<sequence>MKKQLIYLTVGTLLTIGLAACSNDTKQSQPKSSSSQKTSQLKKVSHKAKSSKQVSNTSQSAQQATTKEVQADLWDQTKAKQLDTFMTNWGYSMQQKYHSYSPQNPGKFNGIALPMGFYTNGTHPLALNEGSNKQPTTWTDTGVGANNTYNIVACYAYQDELTEMDRYTYLFTFYNGKPVALVTGQSEANNYGTTVFKPTANPDVTAAFEQIAAGKGVPAKFAQTPTAAKKVEADTPVTEDIALRVYWAAKKAENEDFGITNITHLFFENVSNMHAYDNENVRATFPNNTYMVGQMRNAENDVAFQLIGNNRARVYYIRGSLSGLPGDPTENGNQIADKAMNNPKEVEIPVLPDNTMQALKECLQEYK</sequence>